<comment type="caution">
    <text evidence="2">The sequence shown here is derived from an EMBL/GenBank/DDBJ whole genome shotgun (WGS) entry which is preliminary data.</text>
</comment>
<feature type="compositionally biased region" description="Acidic residues" evidence="1">
    <location>
        <begin position="229"/>
        <end position="240"/>
    </location>
</feature>
<keyword evidence="3" id="KW-1185">Reference proteome</keyword>
<feature type="compositionally biased region" description="Low complexity" evidence="1">
    <location>
        <begin position="77"/>
        <end position="100"/>
    </location>
</feature>
<feature type="compositionally biased region" description="Gly residues" evidence="1">
    <location>
        <begin position="674"/>
        <end position="699"/>
    </location>
</feature>
<feature type="compositionally biased region" description="Basic residues" evidence="1">
    <location>
        <begin position="311"/>
        <end position="321"/>
    </location>
</feature>
<evidence type="ECO:0000313" key="2">
    <source>
        <dbReference type="EMBL" id="EKC97422.1"/>
    </source>
</evidence>
<feature type="compositionally biased region" description="Basic and acidic residues" evidence="1">
    <location>
        <begin position="1072"/>
        <end position="1091"/>
    </location>
</feature>
<dbReference type="Proteomes" id="UP000006757">
    <property type="component" value="Unassembled WGS sequence"/>
</dbReference>
<dbReference type="HOGENOM" id="CLU_287010_0_0_1"/>
<evidence type="ECO:0000256" key="1">
    <source>
        <dbReference type="SAM" id="MobiDB-lite"/>
    </source>
</evidence>
<reference evidence="2 3" key="1">
    <citation type="journal article" date="2012" name="Eukaryot. Cell">
        <title>Genome sequence of the Trichosporon asahii environmental strain CBS 8904.</title>
        <authorList>
            <person name="Yang R.Y."/>
            <person name="Li H.T."/>
            <person name="Zhu H."/>
            <person name="Zhou G.P."/>
            <person name="Wang M."/>
            <person name="Wang L."/>
        </authorList>
    </citation>
    <scope>NUCLEOTIDE SEQUENCE [LARGE SCALE GENOMIC DNA]</scope>
    <source>
        <strain evidence="2 3">CBS 8904</strain>
    </source>
</reference>
<feature type="region of interest" description="Disordered" evidence="1">
    <location>
        <begin position="1"/>
        <end position="412"/>
    </location>
</feature>
<dbReference type="InParanoid" id="K1VKY0"/>
<feature type="compositionally biased region" description="Basic residues" evidence="1">
    <location>
        <begin position="188"/>
        <end position="197"/>
    </location>
</feature>
<protein>
    <submittedName>
        <fullName evidence="2">Uncharacterized protein</fullName>
    </submittedName>
</protein>
<proteinExistence type="predicted"/>
<organism evidence="2 3">
    <name type="scientific">Trichosporon asahii var. asahii (strain CBS 8904)</name>
    <name type="common">Yeast</name>
    <dbReference type="NCBI Taxonomy" id="1220162"/>
    <lineage>
        <taxon>Eukaryota</taxon>
        <taxon>Fungi</taxon>
        <taxon>Dikarya</taxon>
        <taxon>Basidiomycota</taxon>
        <taxon>Agaricomycotina</taxon>
        <taxon>Tremellomycetes</taxon>
        <taxon>Trichosporonales</taxon>
        <taxon>Trichosporonaceae</taxon>
        <taxon>Trichosporon</taxon>
    </lineage>
</organism>
<feature type="compositionally biased region" description="Pro residues" evidence="1">
    <location>
        <begin position="346"/>
        <end position="355"/>
    </location>
</feature>
<dbReference type="AlphaFoldDB" id="K1VKY0"/>
<evidence type="ECO:0000313" key="3">
    <source>
        <dbReference type="Proteomes" id="UP000006757"/>
    </source>
</evidence>
<feature type="compositionally biased region" description="Basic and acidic residues" evidence="1">
    <location>
        <begin position="399"/>
        <end position="412"/>
    </location>
</feature>
<gene>
    <name evidence="2" type="ORF">A1Q2_08345</name>
</gene>
<feature type="compositionally biased region" description="Low complexity" evidence="1">
    <location>
        <begin position="730"/>
        <end position="760"/>
    </location>
</feature>
<feature type="region of interest" description="Disordered" evidence="1">
    <location>
        <begin position="472"/>
        <end position="518"/>
    </location>
</feature>
<feature type="compositionally biased region" description="Polar residues" evidence="1">
    <location>
        <begin position="101"/>
        <end position="134"/>
    </location>
</feature>
<feature type="compositionally biased region" description="Basic and acidic residues" evidence="1">
    <location>
        <begin position="241"/>
        <end position="256"/>
    </location>
</feature>
<feature type="compositionally biased region" description="Acidic residues" evidence="1">
    <location>
        <begin position="637"/>
        <end position="657"/>
    </location>
</feature>
<accession>K1VKY0</accession>
<feature type="compositionally biased region" description="Gly residues" evidence="1">
    <location>
        <begin position="65"/>
        <end position="76"/>
    </location>
</feature>
<feature type="compositionally biased region" description="Pro residues" evidence="1">
    <location>
        <begin position="382"/>
        <end position="393"/>
    </location>
</feature>
<feature type="region of interest" description="Disordered" evidence="1">
    <location>
        <begin position="1072"/>
        <end position="1105"/>
    </location>
</feature>
<feature type="compositionally biased region" description="Pro residues" evidence="1">
    <location>
        <begin position="488"/>
        <end position="499"/>
    </location>
</feature>
<feature type="compositionally biased region" description="Low complexity" evidence="1">
    <location>
        <begin position="34"/>
        <end position="44"/>
    </location>
</feature>
<name>K1VKY0_TRIAC</name>
<dbReference type="EMBL" id="AMBO01000412">
    <property type="protein sequence ID" value="EKC97422.1"/>
    <property type="molecule type" value="Genomic_DNA"/>
</dbReference>
<sequence length="1116" mass="118704">MARGKGKARAKPESPRKSTPRAPKASPKAKNKASTKASSTATGSRSIGDGDVSMSDIRSTNQSPGGEGGDASGSGSSGDANASISAIVADSTAATTGSTSNDGELSATLSASTAQDTSPSATQDAPDASSTPSQAGGTRTRKRRATASAFSQQEPTSSSARRATRRATDSSAAAEDKTGSKTATPTKTPKRNKKARTTRGPSDAHVLFGPSRPLPSEAGPSTAAQEVIDLADSDEIDENDEIRNEDHWPRVPERLRGILTPGTEDPFITTPPPENGRHALANLLNPEPGAGFNIGADPGPSNGEPSSLTRTSRRRERRRHSSNTNNAEDTEDKDDASVYWHRRLPSPIPAGPPGLPALWPRRHVADERPIAPLPRRAITPETAPPAPPAPPHPNSRNGFEFRPRATPRPYEHERYEGNRRVNQFWTHGPGYPHEYAHDRYNLHAGPPGLGAAGPGPSTAHNVARFAAGHGSTQTFAGPTGPSAFADPSRPPGPPPPAFPPNMHTGPAAIGHGHHHHAPLQRRFADDFGAPFGGIMAPPGGGGFGGFGDGYAAAPGVQPQLNERQGQGFTGLASPMRMIERRGQITNIPPPPPPPYQPLPPMRAGPSWVSTPPSTASVTESAVPPGMEIVEVEIVEVEEDELASESESDTEMSEDEGDDHDHDDNDNDPPPGAGPSSGGATGGATGGSGGGNSGNSGNFGWGRHSYTSSEDGHSDYDSGGSAGGNNDTVKAEPAPMSSPTSPAAIPASDEPKSSAATKAASDTNTVSELSDYLLPRTKSESCSGPDLESETEEEPRTKPKPLHPREKYLALMNAHPLPDNAPEPLKYRYQLWLDAQSQTCRPVTRSAPHFLSAATSASISVTTTTTAPADAREDESDDQKAEALNDAVVDAVMKRTPFTLGMEAQLLATLADLPKFTEMPNDTELAAAIMHNGIVARRRSARIRARDAEKAEKAAEQLMTLQVPHGAQGLLDLGTQPANDLEDKKDGRVDTLDKDRFERLPRPRSPKLPFDAHAHAIDLHERLEAVDPAFVRARLRRTHNLAIWRKNVEVEGYENFPGAWRLATRSEGIQIRKRERREEQKEKEEKEKEVAKGGRKPKAPVTPVPRIKLTFKRAKLV</sequence>
<feature type="region of interest" description="Disordered" evidence="1">
    <location>
        <begin position="637"/>
        <end position="801"/>
    </location>
</feature>